<accession>C1FGI6</accession>
<organism evidence="1 2">
    <name type="scientific">Micromonas commoda (strain RCC299 / NOUM17 / CCMP2709)</name>
    <name type="common">Picoplanktonic green alga</name>
    <dbReference type="NCBI Taxonomy" id="296587"/>
    <lineage>
        <taxon>Eukaryota</taxon>
        <taxon>Viridiplantae</taxon>
        <taxon>Chlorophyta</taxon>
        <taxon>Mamiellophyceae</taxon>
        <taxon>Mamiellales</taxon>
        <taxon>Mamiellaceae</taxon>
        <taxon>Micromonas</taxon>
    </lineage>
</organism>
<proteinExistence type="predicted"/>
<protein>
    <submittedName>
        <fullName evidence="1">Uncharacterized protein</fullName>
    </submittedName>
</protein>
<sequence>MSKADLVMYLDAASEHCLVNEHAQAAIAKLPTFELNKVYTKVPAKVRGAVILVYSPTMSSTGWMKAGDNTDILNHLNFQTQPNAGKMSLDDAAVAVADQHRRRL</sequence>
<name>C1FGI6_MICCC</name>
<dbReference type="GeneID" id="8245642"/>
<dbReference type="RefSeq" id="XP_002508294.1">
    <property type="nucleotide sequence ID" value="XM_002508248.1"/>
</dbReference>
<dbReference type="KEGG" id="mis:MICPUN_108807"/>
<keyword evidence="2" id="KW-1185">Reference proteome</keyword>
<dbReference type="AlphaFoldDB" id="C1FGI6"/>
<dbReference type="InParanoid" id="C1FGI6"/>
<gene>
    <name evidence="1" type="ORF">MICPUN_108807</name>
</gene>
<dbReference type="EMBL" id="CP001575">
    <property type="protein sequence ID" value="ACO69552.1"/>
    <property type="molecule type" value="Genomic_DNA"/>
</dbReference>
<evidence type="ECO:0000313" key="2">
    <source>
        <dbReference type="Proteomes" id="UP000002009"/>
    </source>
</evidence>
<reference evidence="1 2" key="1">
    <citation type="journal article" date="2009" name="Science">
        <title>Green evolution and dynamic adaptations revealed by genomes of the marine picoeukaryotes Micromonas.</title>
        <authorList>
            <person name="Worden A.Z."/>
            <person name="Lee J.H."/>
            <person name="Mock T."/>
            <person name="Rouze P."/>
            <person name="Simmons M.P."/>
            <person name="Aerts A.L."/>
            <person name="Allen A.E."/>
            <person name="Cuvelier M.L."/>
            <person name="Derelle E."/>
            <person name="Everett M.V."/>
            <person name="Foulon E."/>
            <person name="Grimwood J."/>
            <person name="Gundlach H."/>
            <person name="Henrissat B."/>
            <person name="Napoli C."/>
            <person name="McDonald S.M."/>
            <person name="Parker M.S."/>
            <person name="Rombauts S."/>
            <person name="Salamov A."/>
            <person name="Von Dassow P."/>
            <person name="Badger J.H."/>
            <person name="Coutinho P.M."/>
            <person name="Demir E."/>
            <person name="Dubchak I."/>
            <person name="Gentemann C."/>
            <person name="Eikrem W."/>
            <person name="Gready J.E."/>
            <person name="John U."/>
            <person name="Lanier W."/>
            <person name="Lindquist E.A."/>
            <person name="Lucas S."/>
            <person name="Mayer K.F."/>
            <person name="Moreau H."/>
            <person name="Not F."/>
            <person name="Otillar R."/>
            <person name="Panaud O."/>
            <person name="Pangilinan J."/>
            <person name="Paulsen I."/>
            <person name="Piegu B."/>
            <person name="Poliakov A."/>
            <person name="Robbens S."/>
            <person name="Schmutz J."/>
            <person name="Toulza E."/>
            <person name="Wyss T."/>
            <person name="Zelensky A."/>
            <person name="Zhou K."/>
            <person name="Armbrust E.V."/>
            <person name="Bhattacharya D."/>
            <person name="Goodenough U.W."/>
            <person name="Van de Peer Y."/>
            <person name="Grigoriev I.V."/>
        </authorList>
    </citation>
    <scope>NUCLEOTIDE SEQUENCE [LARGE SCALE GENOMIC DNA]</scope>
    <source>
        <strain evidence="2">RCC299 / NOUM17</strain>
    </source>
</reference>
<dbReference type="Proteomes" id="UP000002009">
    <property type="component" value="Chromosome 8"/>
</dbReference>
<evidence type="ECO:0000313" key="1">
    <source>
        <dbReference type="EMBL" id="ACO69552.1"/>
    </source>
</evidence>